<name>A0AA50Q5A2_9CNID</name>
<dbReference type="SUPFAM" id="SSF46785">
    <property type="entry name" value="Winged helix' DNA-binding domain"/>
    <property type="match status" value="1"/>
</dbReference>
<dbReference type="InterPro" id="IPR036390">
    <property type="entry name" value="WH_DNA-bd_sf"/>
</dbReference>
<dbReference type="InterPro" id="IPR005819">
    <property type="entry name" value="H1/H5"/>
</dbReference>
<dbReference type="Gene3D" id="1.10.10.10">
    <property type="entry name" value="Winged helix-like DNA-binding domain superfamily/Winged helix DNA-binding domain"/>
    <property type="match status" value="1"/>
</dbReference>
<comment type="subcellular location">
    <subcellularLocation>
        <location evidence="2">Chromosome</location>
    </subcellularLocation>
    <subcellularLocation>
        <location evidence="1 6">Nucleus</location>
    </subcellularLocation>
</comment>
<evidence type="ECO:0000256" key="2">
    <source>
        <dbReference type="ARBA" id="ARBA00004286"/>
    </source>
</evidence>
<feature type="region of interest" description="Disordered" evidence="7">
    <location>
        <begin position="1"/>
        <end position="23"/>
    </location>
</feature>
<evidence type="ECO:0000256" key="5">
    <source>
        <dbReference type="ARBA" id="ARBA00023242"/>
    </source>
</evidence>
<dbReference type="GO" id="GO:0045910">
    <property type="term" value="P:negative regulation of DNA recombination"/>
    <property type="evidence" value="ECO:0007669"/>
    <property type="project" value="TreeGrafter"/>
</dbReference>
<feature type="domain" description="H15" evidence="8">
    <location>
        <begin position="23"/>
        <end position="99"/>
    </location>
</feature>
<dbReference type="GO" id="GO:0030261">
    <property type="term" value="P:chromosome condensation"/>
    <property type="evidence" value="ECO:0007669"/>
    <property type="project" value="TreeGrafter"/>
</dbReference>
<dbReference type="GO" id="GO:0031492">
    <property type="term" value="F:nucleosomal DNA binding"/>
    <property type="evidence" value="ECO:0007669"/>
    <property type="project" value="TreeGrafter"/>
</dbReference>
<keyword evidence="3 6" id="KW-0158">Chromosome</keyword>
<protein>
    <submittedName>
        <fullName evidence="9">Histone H5</fullName>
    </submittedName>
</protein>
<dbReference type="PRINTS" id="PR00624">
    <property type="entry name" value="HISTONEH5"/>
</dbReference>
<evidence type="ECO:0000256" key="6">
    <source>
        <dbReference type="RuleBase" id="RU003894"/>
    </source>
</evidence>
<dbReference type="FunFam" id="1.10.10.10:FF:000140">
    <property type="entry name" value="Histone H1.0"/>
    <property type="match status" value="1"/>
</dbReference>
<evidence type="ECO:0000256" key="1">
    <source>
        <dbReference type="ARBA" id="ARBA00004123"/>
    </source>
</evidence>
<organism evidence="9">
    <name type="scientific">Myxobolus bejeranoi</name>
    <dbReference type="NCBI Taxonomy" id="2015852"/>
    <lineage>
        <taxon>Eukaryota</taxon>
        <taxon>Metazoa</taxon>
        <taxon>Cnidaria</taxon>
        <taxon>Myxozoa</taxon>
        <taxon>Myxosporea</taxon>
        <taxon>Bivalvulida</taxon>
        <taxon>Platysporina</taxon>
        <taxon>Myxobolidae</taxon>
        <taxon>Myxobolus</taxon>
    </lineage>
</organism>
<sequence>MENKLTKAPMLTKKASKPKVVPTHPSYNEMVLDAIKTLKERGGCSRQKIAKYIKEKYPKIGEIKEIQIKVVQALRRMLKSNAIVNTKGVGAGGSVKISQNAKDMEKKKEKAKVDKAKAALKEKKDKEKKKDKKKSSKKPAKKAEKTKSRPKPKIEKQDNKESNEKKVAKPAALLNLLPKNQLPKPHQKMLNQNQLLKLK</sequence>
<feature type="compositionally biased region" description="Basic and acidic residues" evidence="7">
    <location>
        <begin position="141"/>
        <end position="167"/>
    </location>
</feature>
<dbReference type="GO" id="GO:0005634">
    <property type="term" value="C:nucleus"/>
    <property type="evidence" value="ECO:0007669"/>
    <property type="project" value="UniProtKB-SubCell"/>
</dbReference>
<dbReference type="PANTHER" id="PTHR11467:SF36">
    <property type="entry name" value="HISTONE 24-RELATED"/>
    <property type="match status" value="1"/>
</dbReference>
<proteinExistence type="evidence at transcript level"/>
<dbReference type="InterPro" id="IPR005818">
    <property type="entry name" value="Histone_H1/H5_H15"/>
</dbReference>
<dbReference type="EMBL" id="OR427320">
    <property type="protein sequence ID" value="WMB80968.1"/>
    <property type="molecule type" value="mRNA"/>
</dbReference>
<dbReference type="AlphaFoldDB" id="A0AA50Q5A2"/>
<dbReference type="InterPro" id="IPR036388">
    <property type="entry name" value="WH-like_DNA-bd_sf"/>
</dbReference>
<dbReference type="PANTHER" id="PTHR11467">
    <property type="entry name" value="HISTONE H1"/>
    <property type="match status" value="1"/>
</dbReference>
<feature type="compositionally biased region" description="Basic and acidic residues" evidence="7">
    <location>
        <begin position="102"/>
        <end position="125"/>
    </location>
</feature>
<evidence type="ECO:0000256" key="7">
    <source>
        <dbReference type="SAM" id="MobiDB-lite"/>
    </source>
</evidence>
<accession>A0AA50Q5A2</accession>
<dbReference type="PROSITE" id="PS51504">
    <property type="entry name" value="H15"/>
    <property type="match status" value="1"/>
</dbReference>
<dbReference type="GO" id="GO:0006334">
    <property type="term" value="P:nucleosome assembly"/>
    <property type="evidence" value="ECO:0007669"/>
    <property type="project" value="InterPro"/>
</dbReference>
<keyword evidence="4 6" id="KW-0238">DNA-binding</keyword>
<dbReference type="CDD" id="cd00073">
    <property type="entry name" value="H15"/>
    <property type="match status" value="1"/>
</dbReference>
<evidence type="ECO:0000259" key="8">
    <source>
        <dbReference type="PROSITE" id="PS51504"/>
    </source>
</evidence>
<keyword evidence="5 6" id="KW-0539">Nucleus</keyword>
<reference evidence="9" key="2">
    <citation type="submission" date="2023-08" db="EMBL/GenBank/DDBJ databases">
        <authorList>
            <person name="Lotan T."/>
        </authorList>
    </citation>
    <scope>NUCLEOTIDE SEQUENCE</scope>
    <source>
        <strain evidence="9">9ATRINITY_DN6637_c0_g1_i1</strain>
    </source>
</reference>
<dbReference type="GO" id="GO:0030527">
    <property type="term" value="F:structural constituent of chromatin"/>
    <property type="evidence" value="ECO:0007669"/>
    <property type="project" value="InterPro"/>
</dbReference>
<dbReference type="SMART" id="SM00526">
    <property type="entry name" value="H15"/>
    <property type="match status" value="1"/>
</dbReference>
<reference evidence="9" key="1">
    <citation type="journal article" date="2023" name="Int. J. Mol. Sci.">
        <title>The Molecular Mechanisms Employed by the Parasite Myxobolus bejeranoi (Cnidaria: Myxozoa) from Invasion through Sporulation for Successful Proliferation in Its Fish Host.</title>
        <authorList>
            <person name="Maor-Landaw K."/>
            <person name="Avidor I."/>
            <person name="Rostowsky N."/>
            <person name="Salti B."/>
            <person name="Smirnov M."/>
            <person name="Ofek-Lalzar M."/>
            <person name="Levin L."/>
            <person name="Brekhman V."/>
            <person name="Lotan T."/>
        </authorList>
    </citation>
    <scope>NUCLEOTIDE SEQUENCE</scope>
    <source>
        <strain evidence="9">9ATRINITY_DN6637_c0_g1_i1</strain>
    </source>
</reference>
<feature type="region of interest" description="Disordered" evidence="7">
    <location>
        <begin position="88"/>
        <end position="199"/>
    </location>
</feature>
<comment type="similarity">
    <text evidence="6">Belongs to the histone H1/H5 family.</text>
</comment>
<evidence type="ECO:0000256" key="3">
    <source>
        <dbReference type="ARBA" id="ARBA00022454"/>
    </source>
</evidence>
<feature type="compositionally biased region" description="Low complexity" evidence="7">
    <location>
        <begin position="169"/>
        <end position="199"/>
    </location>
</feature>
<evidence type="ECO:0000256" key="4">
    <source>
        <dbReference type="ARBA" id="ARBA00023125"/>
    </source>
</evidence>
<evidence type="ECO:0000313" key="9">
    <source>
        <dbReference type="EMBL" id="WMB80968.1"/>
    </source>
</evidence>
<dbReference type="GO" id="GO:0003690">
    <property type="term" value="F:double-stranded DNA binding"/>
    <property type="evidence" value="ECO:0007669"/>
    <property type="project" value="TreeGrafter"/>
</dbReference>
<feature type="compositionally biased region" description="Basic residues" evidence="7">
    <location>
        <begin position="126"/>
        <end position="140"/>
    </location>
</feature>
<dbReference type="Pfam" id="PF00538">
    <property type="entry name" value="Linker_histone"/>
    <property type="match status" value="1"/>
</dbReference>
<dbReference type="GO" id="GO:0000786">
    <property type="term" value="C:nucleosome"/>
    <property type="evidence" value="ECO:0007669"/>
    <property type="project" value="InterPro"/>
</dbReference>